<dbReference type="RefSeq" id="WP_191763404.1">
    <property type="nucleotide sequence ID" value="NZ_JACSPP010000012.1"/>
</dbReference>
<keyword evidence="2" id="KW-1185">Reference proteome</keyword>
<comment type="caution">
    <text evidence="1">The sequence shown here is derived from an EMBL/GenBank/DDBJ whole genome shotgun (WGS) entry which is preliminary data.</text>
</comment>
<dbReference type="EMBL" id="JACSPP010000012">
    <property type="protein sequence ID" value="MBD8039972.1"/>
    <property type="molecule type" value="Genomic_DNA"/>
</dbReference>
<gene>
    <name evidence="1" type="ORF">H9625_05840</name>
</gene>
<dbReference type="PROSITE" id="PS51257">
    <property type="entry name" value="PROKAR_LIPOPROTEIN"/>
    <property type="match status" value="1"/>
</dbReference>
<dbReference type="Proteomes" id="UP000620874">
    <property type="component" value="Unassembled WGS sequence"/>
</dbReference>
<reference evidence="1 2" key="1">
    <citation type="submission" date="2020-08" db="EMBL/GenBank/DDBJ databases">
        <title>A Genomic Blueprint of the Chicken Gut Microbiome.</title>
        <authorList>
            <person name="Gilroy R."/>
            <person name="Ravi A."/>
            <person name="Getino M."/>
            <person name="Pursley I."/>
            <person name="Horton D.L."/>
            <person name="Alikhan N.-F."/>
            <person name="Baker D."/>
            <person name="Gharbi K."/>
            <person name="Hall N."/>
            <person name="Watson M."/>
            <person name="Adriaenssens E.M."/>
            <person name="Foster-Nyarko E."/>
            <person name="Jarju S."/>
            <person name="Secka A."/>
            <person name="Antonio M."/>
            <person name="Oren A."/>
            <person name="Chaudhuri R."/>
            <person name="La Ragione R.M."/>
            <person name="Hildebrand F."/>
            <person name="Pallen M.J."/>
        </authorList>
    </citation>
    <scope>NUCLEOTIDE SEQUENCE [LARGE SCALE GENOMIC DNA]</scope>
    <source>
        <strain evidence="1 2">Sa1CVN1</strain>
    </source>
</reference>
<protein>
    <submittedName>
        <fullName evidence="1">FimB/Mfa2 family fimbrial subunit</fullName>
    </submittedName>
</protein>
<evidence type="ECO:0000313" key="2">
    <source>
        <dbReference type="Proteomes" id="UP000620874"/>
    </source>
</evidence>
<accession>A0ABR8Y728</accession>
<organism evidence="1 2">
    <name type="scientific">Phocaeicola intestinalis</name>
    <dbReference type="NCBI Taxonomy" id="2762212"/>
    <lineage>
        <taxon>Bacteria</taxon>
        <taxon>Pseudomonadati</taxon>
        <taxon>Bacteroidota</taxon>
        <taxon>Bacteroidia</taxon>
        <taxon>Bacteroidales</taxon>
        <taxon>Bacteroidaceae</taxon>
        <taxon>Phocaeicola</taxon>
    </lineage>
</organism>
<proteinExistence type="predicted"/>
<evidence type="ECO:0000313" key="1">
    <source>
        <dbReference type="EMBL" id="MBD8039972.1"/>
    </source>
</evidence>
<name>A0ABR8Y728_9BACT</name>
<sequence>MKKIIAGLLAIVAVFVSCTDQEEIEIAYQTNMSITASHIFDDFSTVLGDEFEMQGTNYGEWDLNLHAFIYDINGNLVQSNEAQYSSLENALVFDLDLLPGKYSVIAIAEFTGIVQGQNYKFWNISNAENLNDLNIVESSTICNSPFETLGITSKEFEIGEHVENITIDIKPVTGLLQVIIWDDDFTGTGQDGFSFYAPYIEELTIFAQDLKQVVEFNGSVNPTYDYGDQATRYPIQTHSPKAQYEKRGATQVLGFRALLPQENRDFYFELNCVEGTGQYLFTDGNDWQMSDLTDNKPNIESGKQYVMDLILDQTYLYVDSYNSSVDMFERIEKYIDDYNKIVIRRTLNERYDKYVGMGRNTIETYLNQEAWYTTETTASYWGTGLISMITARFTDSTMEEANRIMLTWNIEAKQFELVTEVLSEMYTPLDNGTTENVKQFINNAVLEQATVGISWDKHNNCLYFDAIN</sequence>
<dbReference type="Gene3D" id="2.60.40.2100">
    <property type="match status" value="1"/>
</dbReference>